<dbReference type="EMBL" id="JAFNEN010000139">
    <property type="protein sequence ID" value="KAG8192457.1"/>
    <property type="molecule type" value="Genomic_DNA"/>
</dbReference>
<dbReference type="InterPro" id="IPR000504">
    <property type="entry name" value="RRM_dom"/>
</dbReference>
<keyword evidence="2" id="KW-0217">Developmental protein</keyword>
<evidence type="ECO:0000256" key="4">
    <source>
        <dbReference type="ARBA" id="ARBA00022782"/>
    </source>
</evidence>
<feature type="domain" description="RRM" evidence="10">
    <location>
        <begin position="22"/>
        <end position="101"/>
    </location>
</feature>
<dbReference type="GO" id="GO:0007283">
    <property type="term" value="P:spermatogenesis"/>
    <property type="evidence" value="ECO:0007669"/>
    <property type="project" value="UniProtKB-KW"/>
</dbReference>
<organism evidence="11 12">
    <name type="scientific">Oedothorax gibbosus</name>
    <dbReference type="NCBI Taxonomy" id="931172"/>
    <lineage>
        <taxon>Eukaryota</taxon>
        <taxon>Metazoa</taxon>
        <taxon>Ecdysozoa</taxon>
        <taxon>Arthropoda</taxon>
        <taxon>Chelicerata</taxon>
        <taxon>Arachnida</taxon>
        <taxon>Araneae</taxon>
        <taxon>Araneomorphae</taxon>
        <taxon>Entelegynae</taxon>
        <taxon>Araneoidea</taxon>
        <taxon>Linyphiidae</taxon>
        <taxon>Erigoninae</taxon>
        <taxon>Oedothorax</taxon>
    </lineage>
</organism>
<evidence type="ECO:0000256" key="1">
    <source>
        <dbReference type="ARBA" id="ARBA00004496"/>
    </source>
</evidence>
<keyword evidence="5" id="KW-0810">Translation regulation</keyword>
<evidence type="ECO:0000313" key="11">
    <source>
        <dbReference type="EMBL" id="KAG8192457.1"/>
    </source>
</evidence>
<evidence type="ECO:0000256" key="9">
    <source>
        <dbReference type="SAM" id="MobiDB-lite"/>
    </source>
</evidence>
<reference evidence="11 12" key="1">
    <citation type="journal article" date="2022" name="Nat. Ecol. Evol.">
        <title>A masculinizing supergene underlies an exaggerated male reproductive morph in a spider.</title>
        <authorList>
            <person name="Hendrickx F."/>
            <person name="De Corte Z."/>
            <person name="Sonet G."/>
            <person name="Van Belleghem S.M."/>
            <person name="Kostlbacher S."/>
            <person name="Vangestel C."/>
        </authorList>
    </citation>
    <scope>NUCLEOTIDE SEQUENCE [LARGE SCALE GENOMIC DNA]</scope>
    <source>
        <strain evidence="11">W744_W776</strain>
    </source>
</reference>
<dbReference type="SUPFAM" id="SSF54928">
    <property type="entry name" value="RNA-binding domain, RBD"/>
    <property type="match status" value="1"/>
</dbReference>
<dbReference type="Proteomes" id="UP000827092">
    <property type="component" value="Unassembled WGS sequence"/>
</dbReference>
<feature type="region of interest" description="Disordered" evidence="9">
    <location>
        <begin position="184"/>
        <end position="258"/>
    </location>
</feature>
<dbReference type="SMART" id="SM00360">
    <property type="entry name" value="RRM"/>
    <property type="match status" value="1"/>
</dbReference>
<keyword evidence="3" id="KW-0963">Cytoplasm</keyword>
<dbReference type="InterPro" id="IPR034988">
    <property type="entry name" value="DAZ_BOULE_RRM"/>
</dbReference>
<feature type="compositionally biased region" description="Low complexity" evidence="9">
    <location>
        <begin position="230"/>
        <end position="253"/>
    </location>
</feature>
<dbReference type="PANTHER" id="PTHR11176:SF57">
    <property type="entry name" value="PROTEIN BOULE"/>
    <property type="match status" value="1"/>
</dbReference>
<dbReference type="InterPro" id="IPR035979">
    <property type="entry name" value="RBD_domain_sf"/>
</dbReference>
<keyword evidence="4" id="KW-0221">Differentiation</keyword>
<sequence length="340" mass="36886">MATGGRDEFRSGNNPDGTIIPNRIFVGGISENTDEDDLWELFSKYGEVKSTNIVLDKAGISRGYGFVTFETEEDARKVLADNEQHRLILHGRNLNIAKAVKKQPYGRASETSSAHSAPIVWPTQAYSGSPAGFSRDSVYYPQTTWPFMWPQFYLQQQCQYPPTAQSGYPQYIYSLAPPSDYPYAPAAPGASSDYSEASSADSVESVKSRPKQQPVSTSATDYERGRQSRSKISAASQSSGSTSSITRSSTGSAEAPASYMHSAPVHHMHHPVFATKTINGVAVMAYPRSFVMGSPVIHVKDGDSDNVFSELGYLQSPITPPATPLASIPCDFGSNAESIR</sequence>
<dbReference type="CDD" id="cd12412">
    <property type="entry name" value="RRM_DAZL_BOULE"/>
    <property type="match status" value="1"/>
</dbReference>
<feature type="compositionally biased region" description="Polar residues" evidence="9">
    <location>
        <begin position="211"/>
        <end position="220"/>
    </location>
</feature>
<evidence type="ECO:0000256" key="7">
    <source>
        <dbReference type="ARBA" id="ARBA00022884"/>
    </source>
</evidence>
<feature type="compositionally biased region" description="Low complexity" evidence="9">
    <location>
        <begin position="184"/>
        <end position="205"/>
    </location>
</feature>
<evidence type="ECO:0000256" key="5">
    <source>
        <dbReference type="ARBA" id="ARBA00022845"/>
    </source>
</evidence>
<proteinExistence type="predicted"/>
<dbReference type="GO" id="GO:0030154">
    <property type="term" value="P:cell differentiation"/>
    <property type="evidence" value="ECO:0007669"/>
    <property type="project" value="UniProtKB-KW"/>
</dbReference>
<dbReference type="PANTHER" id="PTHR11176">
    <property type="entry name" value="BOULE-RELATED"/>
    <property type="match status" value="1"/>
</dbReference>
<dbReference type="Gene3D" id="3.30.70.330">
    <property type="match status" value="1"/>
</dbReference>
<dbReference type="GO" id="GO:0005737">
    <property type="term" value="C:cytoplasm"/>
    <property type="evidence" value="ECO:0007669"/>
    <property type="project" value="UniProtKB-SubCell"/>
</dbReference>
<dbReference type="GO" id="GO:0003730">
    <property type="term" value="F:mRNA 3'-UTR binding"/>
    <property type="evidence" value="ECO:0007669"/>
    <property type="project" value="TreeGrafter"/>
</dbReference>
<evidence type="ECO:0000313" key="12">
    <source>
        <dbReference type="Proteomes" id="UP000827092"/>
    </source>
</evidence>
<comment type="subcellular location">
    <subcellularLocation>
        <location evidence="1">Cytoplasm</location>
    </subcellularLocation>
</comment>
<name>A0AAV6V7M4_9ARAC</name>
<comment type="caution">
    <text evidence="11">The sequence shown here is derived from an EMBL/GenBank/DDBJ whole genome shotgun (WGS) entry which is preliminary data.</text>
</comment>
<dbReference type="AlphaFoldDB" id="A0AAV6V7M4"/>
<evidence type="ECO:0000256" key="8">
    <source>
        <dbReference type="PROSITE-ProRule" id="PRU00176"/>
    </source>
</evidence>
<dbReference type="GO" id="GO:0070935">
    <property type="term" value="P:3'-UTR-mediated mRNA stabilization"/>
    <property type="evidence" value="ECO:0007669"/>
    <property type="project" value="TreeGrafter"/>
</dbReference>
<dbReference type="GO" id="GO:0045948">
    <property type="term" value="P:positive regulation of translational initiation"/>
    <property type="evidence" value="ECO:0007669"/>
    <property type="project" value="TreeGrafter"/>
</dbReference>
<evidence type="ECO:0000256" key="6">
    <source>
        <dbReference type="ARBA" id="ARBA00022871"/>
    </source>
</evidence>
<keyword evidence="12" id="KW-1185">Reference proteome</keyword>
<protein>
    <recommendedName>
        <fullName evidence="10">RRM domain-containing protein</fullName>
    </recommendedName>
</protein>
<keyword evidence="6" id="KW-0744">Spermatogenesis</keyword>
<gene>
    <name evidence="11" type="ORF">JTE90_017987</name>
</gene>
<dbReference type="FunFam" id="3.30.70.330:FF:000167">
    <property type="entry name" value="protein boule-like isoform X1"/>
    <property type="match status" value="1"/>
</dbReference>
<evidence type="ECO:0000256" key="2">
    <source>
        <dbReference type="ARBA" id="ARBA00022473"/>
    </source>
</evidence>
<evidence type="ECO:0000259" key="10">
    <source>
        <dbReference type="PROSITE" id="PS50102"/>
    </source>
</evidence>
<dbReference type="Pfam" id="PF00076">
    <property type="entry name" value="RRM_1"/>
    <property type="match status" value="1"/>
</dbReference>
<keyword evidence="7 8" id="KW-0694">RNA-binding</keyword>
<dbReference type="InterPro" id="IPR012677">
    <property type="entry name" value="Nucleotide-bd_a/b_plait_sf"/>
</dbReference>
<evidence type="ECO:0000256" key="3">
    <source>
        <dbReference type="ARBA" id="ARBA00022490"/>
    </source>
</evidence>
<accession>A0AAV6V7M4</accession>
<dbReference type="GO" id="GO:0051321">
    <property type="term" value="P:meiotic cell cycle"/>
    <property type="evidence" value="ECO:0007669"/>
    <property type="project" value="UniProtKB-ARBA"/>
</dbReference>
<dbReference type="GO" id="GO:0008494">
    <property type="term" value="F:translation activator activity"/>
    <property type="evidence" value="ECO:0007669"/>
    <property type="project" value="TreeGrafter"/>
</dbReference>
<dbReference type="PROSITE" id="PS50102">
    <property type="entry name" value="RRM"/>
    <property type="match status" value="1"/>
</dbReference>